<dbReference type="GO" id="GO:0034975">
    <property type="term" value="P:protein folding in endoplasmic reticulum"/>
    <property type="evidence" value="ECO:0007669"/>
    <property type="project" value="TreeGrafter"/>
</dbReference>
<organism evidence="14 15">
    <name type="scientific">Plasmodium vinckei vinckei</name>
    <dbReference type="NCBI Taxonomy" id="54757"/>
    <lineage>
        <taxon>Eukaryota</taxon>
        <taxon>Sar</taxon>
        <taxon>Alveolata</taxon>
        <taxon>Apicomplexa</taxon>
        <taxon>Aconoidasida</taxon>
        <taxon>Haemosporida</taxon>
        <taxon>Plasmodiidae</taxon>
        <taxon>Plasmodium</taxon>
        <taxon>Plasmodium (Vinckeia)</taxon>
    </lineage>
</organism>
<reference evidence="14 15" key="1">
    <citation type="submission" date="2019-01" db="EMBL/GenBank/DDBJ databases">
        <authorList>
            <person name="Ramaprasad A."/>
        </authorList>
    </citation>
    <scope>NUCLEOTIDE SEQUENCE [LARGE SCALE GENOMIC DNA]</scope>
</reference>
<feature type="chain" id="PRO_5019285669" description="ER membrane protein complex subunit 1" evidence="12">
    <location>
        <begin position="19"/>
        <end position="1129"/>
    </location>
</feature>
<proteinExistence type="inferred from homology"/>
<sequence length="1129" mass="130795">MLSIFICFIAFLAKLSSSENVPYSNISSLVGHINLVLPVPNLISDNVLVSSSNSTIGLLNYKTGILKNVLNYKKNEDIKKIHTSDKYTFVLVTNRNVEGSGKSNCSNGEDTYSYINVYTGEELYLLNILEYKNETIIDFIVIDEKIYVLLNDRISIRNVNDNSIDSIVFKDHNINSIYSKIIKKGYNNLSFLYVDSDLFCHLVLFDTINNKIIHEKKITNFKVNNKLNNYVSVINNKNAVVIYNKKDIHIIELPNNENNNNRDNIYNYYYQKLNGENKDDENKDGKNKDEEIEGEIQDKSNFIMDNEMENLNADEYFVIKLGNEEYISMYKTGKNTNTNNNNIIKLIKQKEKENELIGYYIDKDNKKKLIYCEDKEGKIFVKSLNEQSVINKNGGKDNNNTIATLNKGDNVYYHGELLIGLYDQEDKSNYFFSVYQDSSFSVYKNNDVHYTREEALSYVKQMHFYNFDHLKNTKSKSVNNLNIPEFSILKELEKYLKSKISLINKSYMDEIVKNNTQLSLVPFNFFYLTVNEKLEMLNILINKNEQNGIKRKTLIDTKKSEKNGSIKDNKKNSSDNSDSINTSNKDYKYEMMKNLIKNAIRKYETDQTSNYAKKSIVLVSTSNNFIFAIHLYTGLILYKIDMNSIKGVNSIISLKNKLCSYSLNKNNWSEYEQGGKIIFLNNASKGDNSATTFNRIDGSINQPNELSLFKSFSKDSVLVILKTDSISHIIIFDILTTDIIFERKLNSFEIQNLFIYTNENNKSIIAVDKMLRAKMIPIENVVSKKEKTSQNGAITKVDLKNEEFYFYTVNSEKKSIQGYRIIGPDNNNKNTTNDDIDLRLIETYFINMNTEKIEVYAKSLTKQKDIFYPIKINKDASICYKYINNNIITYLTKTENNSRSSIAYTIYIIDGVTGTLIHSKTLDKHVRPPFHIIINENIVVLHFYNANINKYVIKTFELLLDKKDPGFINLISSKKEKIVDLFDVKNVIVKEQNYIIDHNIKSFNFTETKRGITNKHLLLLLDTNKIAMLNLNSENKEPIYKNLNTFITQKNILYNSKGFASNESMLESTTLIFSWGDYFYFTAYQPNGSFDTMDSLNIFFLLFLIISVFIASYFSYITRKNKIIYAKWA</sequence>
<feature type="domain" description="ER membrane protein complex subunit 1 C-terminal" evidence="13">
    <location>
        <begin position="1041"/>
        <end position="1128"/>
    </location>
</feature>
<evidence type="ECO:0000256" key="5">
    <source>
        <dbReference type="ARBA" id="ARBA00022729"/>
    </source>
</evidence>
<protein>
    <recommendedName>
        <fullName evidence="3">ER membrane protein complex subunit 1</fullName>
    </recommendedName>
</protein>
<evidence type="ECO:0000256" key="1">
    <source>
        <dbReference type="ARBA" id="ARBA00004115"/>
    </source>
</evidence>
<evidence type="ECO:0000259" key="13">
    <source>
        <dbReference type="Pfam" id="PF07774"/>
    </source>
</evidence>
<dbReference type="RefSeq" id="XP_008622966.1">
    <property type="nucleotide sequence ID" value="XM_008624744.1"/>
</dbReference>
<evidence type="ECO:0000256" key="9">
    <source>
        <dbReference type="ARBA" id="ARBA00023180"/>
    </source>
</evidence>
<feature type="region of interest" description="Disordered" evidence="10">
    <location>
        <begin position="560"/>
        <end position="582"/>
    </location>
</feature>
<evidence type="ECO:0000256" key="6">
    <source>
        <dbReference type="ARBA" id="ARBA00022824"/>
    </source>
</evidence>
<dbReference type="EMBL" id="LR215070">
    <property type="protein sequence ID" value="VEV59039.1"/>
    <property type="molecule type" value="Genomic_DNA"/>
</dbReference>
<comment type="similarity">
    <text evidence="2">Belongs to the EMC1 family.</text>
</comment>
<keyword evidence="6" id="KW-0256">Endoplasmic reticulum</keyword>
<evidence type="ECO:0000256" key="11">
    <source>
        <dbReference type="SAM" id="Phobius"/>
    </source>
</evidence>
<evidence type="ECO:0000256" key="2">
    <source>
        <dbReference type="ARBA" id="ARBA00007904"/>
    </source>
</evidence>
<evidence type="ECO:0000256" key="4">
    <source>
        <dbReference type="ARBA" id="ARBA00022692"/>
    </source>
</evidence>
<dbReference type="OrthoDB" id="28092at2759"/>
<dbReference type="InterPro" id="IPR026895">
    <property type="entry name" value="EMC1"/>
</dbReference>
<dbReference type="PANTHER" id="PTHR21573">
    <property type="entry name" value="ER MEMBRANE PROTEIN COMPLEX SUBUNIT 1"/>
    <property type="match status" value="1"/>
</dbReference>
<name>A0A449C0D4_PLAVN</name>
<keyword evidence="4 11" id="KW-0812">Transmembrane</keyword>
<keyword evidence="8 11" id="KW-0472">Membrane</keyword>
<dbReference type="VEuPathDB" id="PlasmoDB:PVVCY_1402820"/>
<accession>A0A449C0D4</accession>
<evidence type="ECO:0000313" key="14">
    <source>
        <dbReference type="EMBL" id="VEV59039.1"/>
    </source>
</evidence>
<evidence type="ECO:0000256" key="12">
    <source>
        <dbReference type="SAM" id="SignalP"/>
    </source>
</evidence>
<feature type="domain" description="ER membrane protein complex subunit 1 C-terminal" evidence="13">
    <location>
        <begin position="936"/>
        <end position="1030"/>
    </location>
</feature>
<feature type="compositionally biased region" description="Basic and acidic residues" evidence="10">
    <location>
        <begin position="560"/>
        <end position="573"/>
    </location>
</feature>
<gene>
    <name evidence="14" type="ORF">PVVCY_1402820</name>
</gene>
<dbReference type="GeneID" id="19959269"/>
<feature type="signal peptide" evidence="12">
    <location>
        <begin position="1"/>
        <end position="18"/>
    </location>
</feature>
<dbReference type="KEGG" id="pvv:PVVCY_1402820"/>
<evidence type="ECO:0000256" key="10">
    <source>
        <dbReference type="SAM" id="MobiDB-lite"/>
    </source>
</evidence>
<dbReference type="Pfam" id="PF07774">
    <property type="entry name" value="EMC1_C"/>
    <property type="match status" value="2"/>
</dbReference>
<evidence type="ECO:0000313" key="15">
    <source>
        <dbReference type="Proteomes" id="UP000290582"/>
    </source>
</evidence>
<keyword evidence="5 12" id="KW-0732">Signal</keyword>
<evidence type="ECO:0000256" key="8">
    <source>
        <dbReference type="ARBA" id="ARBA00023136"/>
    </source>
</evidence>
<dbReference type="PANTHER" id="PTHR21573:SF0">
    <property type="entry name" value="ER MEMBRANE PROTEIN COMPLEX SUBUNIT 1"/>
    <property type="match status" value="1"/>
</dbReference>
<evidence type="ECO:0000256" key="7">
    <source>
        <dbReference type="ARBA" id="ARBA00022989"/>
    </source>
</evidence>
<keyword evidence="7 11" id="KW-1133">Transmembrane helix</keyword>
<keyword evidence="9" id="KW-0325">Glycoprotein</keyword>
<feature type="transmembrane region" description="Helical" evidence="11">
    <location>
        <begin position="1096"/>
        <end position="1117"/>
    </location>
</feature>
<evidence type="ECO:0000256" key="3">
    <source>
        <dbReference type="ARBA" id="ARBA00020824"/>
    </source>
</evidence>
<dbReference type="Proteomes" id="UP000290582">
    <property type="component" value="Chromosome PVVCY_14"/>
</dbReference>
<dbReference type="AlphaFoldDB" id="A0A449C0D4"/>
<comment type="subcellular location">
    <subcellularLocation>
        <location evidence="1">Endoplasmic reticulum membrane</location>
        <topology evidence="1">Single-pass type I membrane protein</topology>
    </subcellularLocation>
</comment>
<dbReference type="InterPro" id="IPR011678">
    <property type="entry name" value="EMC1_C"/>
</dbReference>
<dbReference type="GO" id="GO:0072546">
    <property type="term" value="C:EMC complex"/>
    <property type="evidence" value="ECO:0007669"/>
    <property type="project" value="InterPro"/>
</dbReference>